<evidence type="ECO:0000313" key="5">
    <source>
        <dbReference type="EMBL" id="OKS86311.1"/>
    </source>
</evidence>
<dbReference type="CDD" id="cd06976">
    <property type="entry name" value="cupin_MtlR-like_N"/>
    <property type="match status" value="1"/>
</dbReference>
<dbReference type="PROSITE" id="PS00041">
    <property type="entry name" value="HTH_ARAC_FAMILY_1"/>
    <property type="match status" value="1"/>
</dbReference>
<comment type="caution">
    <text evidence="5">The sequence shown here is derived from an EMBL/GenBank/DDBJ whole genome shotgun (WGS) entry which is preliminary data.</text>
</comment>
<dbReference type="SUPFAM" id="SSF51182">
    <property type="entry name" value="RmlC-like cupins"/>
    <property type="match status" value="1"/>
</dbReference>
<dbReference type="PROSITE" id="PS01124">
    <property type="entry name" value="HTH_ARAC_FAMILY_2"/>
    <property type="match status" value="1"/>
</dbReference>
<reference evidence="5 6" key="1">
    <citation type="submission" date="2016-11" db="EMBL/GenBank/DDBJ databases">
        <title>Whole Genome Sequencing of Mucilaginibacter polytrichastri RG4-7(T) isolated from the moss sample.</title>
        <authorList>
            <person name="Li Y."/>
        </authorList>
    </citation>
    <scope>NUCLEOTIDE SEQUENCE [LARGE SCALE GENOMIC DNA]</scope>
    <source>
        <strain evidence="5 6">RG4-7</strain>
    </source>
</reference>
<evidence type="ECO:0000256" key="3">
    <source>
        <dbReference type="ARBA" id="ARBA00023163"/>
    </source>
</evidence>
<dbReference type="InterPro" id="IPR009057">
    <property type="entry name" value="Homeodomain-like_sf"/>
</dbReference>
<proteinExistence type="predicted"/>
<keyword evidence="3" id="KW-0804">Transcription</keyword>
<protein>
    <recommendedName>
        <fullName evidence="4">HTH araC/xylS-type domain-containing protein</fullName>
    </recommendedName>
</protein>
<dbReference type="OrthoDB" id="9787988at2"/>
<keyword evidence="6" id="KW-1185">Reference proteome</keyword>
<dbReference type="RefSeq" id="WP_074489020.1">
    <property type="nucleotide sequence ID" value="NZ_FPAM01000013.1"/>
</dbReference>
<dbReference type="InterPro" id="IPR014710">
    <property type="entry name" value="RmlC-like_jellyroll"/>
</dbReference>
<evidence type="ECO:0000256" key="1">
    <source>
        <dbReference type="ARBA" id="ARBA00023015"/>
    </source>
</evidence>
<dbReference type="InterPro" id="IPR011051">
    <property type="entry name" value="RmlC_Cupin_sf"/>
</dbReference>
<dbReference type="GO" id="GO:0003700">
    <property type="term" value="F:DNA-binding transcription factor activity"/>
    <property type="evidence" value="ECO:0007669"/>
    <property type="project" value="InterPro"/>
</dbReference>
<dbReference type="Gene3D" id="1.10.10.60">
    <property type="entry name" value="Homeodomain-like"/>
    <property type="match status" value="2"/>
</dbReference>
<evidence type="ECO:0000256" key="2">
    <source>
        <dbReference type="ARBA" id="ARBA00023125"/>
    </source>
</evidence>
<dbReference type="SMART" id="SM00342">
    <property type="entry name" value="HTH_ARAC"/>
    <property type="match status" value="1"/>
</dbReference>
<gene>
    <name evidence="5" type="ORF">RG47T_1763</name>
</gene>
<dbReference type="AlphaFoldDB" id="A0A1Q5ZX28"/>
<dbReference type="PANTHER" id="PTHR43280">
    <property type="entry name" value="ARAC-FAMILY TRANSCRIPTIONAL REGULATOR"/>
    <property type="match status" value="1"/>
</dbReference>
<dbReference type="Pfam" id="PF12833">
    <property type="entry name" value="HTH_18"/>
    <property type="match status" value="1"/>
</dbReference>
<evidence type="ECO:0000313" key="6">
    <source>
        <dbReference type="Proteomes" id="UP000186720"/>
    </source>
</evidence>
<sequence>MKPQLLKVSKDFVHSFSARRDTTPDINNRWHYHPEIELIYLKKGHGTQFLGDSITPFLDGDLILIGSNLPHYWQFDEAYFEASATKQKLSADVVVVHFDQNFWGNEFLNLPENKLIRDTLEQAKRGIKISGEAQQTIGAKIEKIVNQEGVSKIICLMEILLNIGESKDNNFIASVGFQHNILENEKDRIYTIYKYALANFKKKITLEEISGIANMSPNSFCRYFKSKTRKSFSTFLNEIRVSHACKLLIENELHVKEICYESGFYNFSSFHKCFKNITGKNPLKYHKSFKK</sequence>
<evidence type="ECO:0000259" key="4">
    <source>
        <dbReference type="PROSITE" id="PS01124"/>
    </source>
</evidence>
<organism evidence="5 6">
    <name type="scientific">Mucilaginibacter polytrichastri</name>
    <dbReference type="NCBI Taxonomy" id="1302689"/>
    <lineage>
        <taxon>Bacteria</taxon>
        <taxon>Pseudomonadati</taxon>
        <taxon>Bacteroidota</taxon>
        <taxon>Sphingobacteriia</taxon>
        <taxon>Sphingobacteriales</taxon>
        <taxon>Sphingobacteriaceae</taxon>
        <taxon>Mucilaginibacter</taxon>
    </lineage>
</organism>
<dbReference type="EMBL" id="MPPL01000001">
    <property type="protein sequence ID" value="OKS86311.1"/>
    <property type="molecule type" value="Genomic_DNA"/>
</dbReference>
<keyword evidence="2" id="KW-0238">DNA-binding</keyword>
<dbReference type="SUPFAM" id="SSF46689">
    <property type="entry name" value="Homeodomain-like"/>
    <property type="match status" value="2"/>
</dbReference>
<dbReference type="Gene3D" id="2.60.120.10">
    <property type="entry name" value="Jelly Rolls"/>
    <property type="match status" value="1"/>
</dbReference>
<dbReference type="Proteomes" id="UP000186720">
    <property type="component" value="Unassembled WGS sequence"/>
</dbReference>
<feature type="domain" description="HTH araC/xylS-type" evidence="4">
    <location>
        <begin position="190"/>
        <end position="288"/>
    </location>
</feature>
<dbReference type="PANTHER" id="PTHR43280:SF27">
    <property type="entry name" value="TRANSCRIPTIONAL REGULATOR MTLR"/>
    <property type="match status" value="1"/>
</dbReference>
<keyword evidence="1" id="KW-0805">Transcription regulation</keyword>
<dbReference type="GO" id="GO:0043565">
    <property type="term" value="F:sequence-specific DNA binding"/>
    <property type="evidence" value="ECO:0007669"/>
    <property type="project" value="InterPro"/>
</dbReference>
<accession>A0A1Q5ZX28</accession>
<dbReference type="STRING" id="1302689.RG47T_1763"/>
<dbReference type="InterPro" id="IPR018060">
    <property type="entry name" value="HTH_AraC"/>
</dbReference>
<name>A0A1Q5ZX28_9SPHI</name>
<dbReference type="InterPro" id="IPR018062">
    <property type="entry name" value="HTH_AraC-typ_CS"/>
</dbReference>